<gene>
    <name evidence="1" type="ORF">L292_1506</name>
</gene>
<evidence type="ECO:0000313" key="1">
    <source>
        <dbReference type="EMBL" id="EPR80609.1"/>
    </source>
</evidence>
<organism evidence="1 2">
    <name type="scientific">Acinetobacter junii CIP 107470 = MTCC 11364</name>
    <dbReference type="NCBI Taxonomy" id="1217666"/>
    <lineage>
        <taxon>Bacteria</taxon>
        <taxon>Pseudomonadati</taxon>
        <taxon>Pseudomonadota</taxon>
        <taxon>Gammaproteobacteria</taxon>
        <taxon>Moraxellales</taxon>
        <taxon>Moraxellaceae</taxon>
        <taxon>Acinetobacter</taxon>
    </lineage>
</organism>
<comment type="caution">
    <text evidence="1">The sequence shown here is derived from an EMBL/GenBank/DDBJ whole genome shotgun (WGS) entry which is preliminary data.</text>
</comment>
<name>S7XN98_ACIJU</name>
<dbReference type="EMBL" id="ASYZ01000198">
    <property type="protein sequence ID" value="EPR80609.1"/>
    <property type="molecule type" value="Genomic_DNA"/>
</dbReference>
<evidence type="ECO:0000313" key="2">
    <source>
        <dbReference type="Proteomes" id="UP000018420"/>
    </source>
</evidence>
<sequence>MQEAIHSARQMDEQSKAAGFYQEALDFIARQGFANAQFEIHGEEGMEIVEEYYPEAEQAKGEQQYEAEGFVQNIQQGLQQSVRAVD</sequence>
<dbReference type="AlphaFoldDB" id="S7XN98"/>
<protein>
    <submittedName>
        <fullName evidence="1">Uncharacterized protein</fullName>
    </submittedName>
</protein>
<accession>S7XN98</accession>
<proteinExistence type="predicted"/>
<dbReference type="Proteomes" id="UP000018420">
    <property type="component" value="Unassembled WGS sequence"/>
</dbReference>
<dbReference type="PATRIC" id="fig|1330047.3.peg.3203"/>
<reference evidence="1 2" key="1">
    <citation type="submission" date="2013-05" db="EMBL/GenBank/DDBJ databases">
        <title>Genome assembly of Acinetobacter junii MTCC 11364.</title>
        <authorList>
            <person name="Khatri I."/>
            <person name="Singh N.K."/>
            <person name="Subramanian S."/>
            <person name="Mayilraj S."/>
        </authorList>
    </citation>
    <scope>NUCLEOTIDE SEQUENCE [LARGE SCALE GENOMIC DNA]</scope>
    <source>
        <strain evidence="1 2">MTCC 11364</strain>
    </source>
</reference>